<feature type="compositionally biased region" description="Basic and acidic residues" evidence="1">
    <location>
        <begin position="35"/>
        <end position="45"/>
    </location>
</feature>
<organism evidence="2 3">
    <name type="scientific">Cinchona calisaya</name>
    <dbReference type="NCBI Taxonomy" id="153742"/>
    <lineage>
        <taxon>Eukaryota</taxon>
        <taxon>Viridiplantae</taxon>
        <taxon>Streptophyta</taxon>
        <taxon>Embryophyta</taxon>
        <taxon>Tracheophyta</taxon>
        <taxon>Spermatophyta</taxon>
        <taxon>Magnoliopsida</taxon>
        <taxon>eudicotyledons</taxon>
        <taxon>Gunneridae</taxon>
        <taxon>Pentapetalae</taxon>
        <taxon>asterids</taxon>
        <taxon>lamiids</taxon>
        <taxon>Gentianales</taxon>
        <taxon>Rubiaceae</taxon>
        <taxon>Cinchonoideae</taxon>
        <taxon>Cinchoneae</taxon>
        <taxon>Cinchona</taxon>
    </lineage>
</organism>
<feature type="region of interest" description="Disordered" evidence="1">
    <location>
        <begin position="1"/>
        <end position="45"/>
    </location>
</feature>
<evidence type="ECO:0000256" key="1">
    <source>
        <dbReference type="SAM" id="MobiDB-lite"/>
    </source>
</evidence>
<reference evidence="2 3" key="1">
    <citation type="submission" date="2024-11" db="EMBL/GenBank/DDBJ databases">
        <title>A near-complete genome assembly of Cinchona calisaya.</title>
        <authorList>
            <person name="Lian D.C."/>
            <person name="Zhao X.W."/>
            <person name="Wei L."/>
        </authorList>
    </citation>
    <scope>NUCLEOTIDE SEQUENCE [LARGE SCALE GENOMIC DNA]</scope>
    <source>
        <tissue evidence="2">Nenye</tissue>
    </source>
</reference>
<proteinExistence type="predicted"/>
<keyword evidence="3" id="KW-1185">Reference proteome</keyword>
<feature type="compositionally biased region" description="Basic residues" evidence="1">
    <location>
        <begin position="14"/>
        <end position="23"/>
    </location>
</feature>
<comment type="caution">
    <text evidence="2">The sequence shown here is derived from an EMBL/GenBank/DDBJ whole genome shotgun (WGS) entry which is preliminary data.</text>
</comment>
<dbReference type="EMBL" id="JBJUIK010000001">
    <property type="protein sequence ID" value="KAL3537461.1"/>
    <property type="molecule type" value="Genomic_DNA"/>
</dbReference>
<sequence length="156" mass="17318">MAVCKSKDYPTQMHSHKSTRKAKAGSVNEIEQASGDDRKPKGPVRRYLDVSHPDSEMSSMLSNKCQLTRKISRRAQGKGLGNGAGKKVGRRAKYQCSETVVRIDGQIATREHKSSLMAGEYIQAQVINCYAAFLTERDRRKSGTTTKNVWCLIGLV</sequence>
<evidence type="ECO:0000313" key="3">
    <source>
        <dbReference type="Proteomes" id="UP001630127"/>
    </source>
</evidence>
<accession>A0ABD3B210</accession>
<gene>
    <name evidence="2" type="ORF">ACH5RR_000827</name>
</gene>
<evidence type="ECO:0000313" key="2">
    <source>
        <dbReference type="EMBL" id="KAL3537461.1"/>
    </source>
</evidence>
<name>A0ABD3B210_9GENT</name>
<protein>
    <submittedName>
        <fullName evidence="2">Uncharacterized protein</fullName>
    </submittedName>
</protein>
<dbReference type="AlphaFoldDB" id="A0ABD3B210"/>
<dbReference type="Proteomes" id="UP001630127">
    <property type="component" value="Unassembled WGS sequence"/>
</dbReference>